<dbReference type="Gene3D" id="1.10.357.10">
    <property type="entry name" value="Tetracycline Repressor, domain 2"/>
    <property type="match status" value="1"/>
</dbReference>
<comment type="caution">
    <text evidence="4">The sequence shown here is derived from an EMBL/GenBank/DDBJ whole genome shotgun (WGS) entry which is preliminary data.</text>
</comment>
<gene>
    <name evidence="4" type="ORF">ACFP1G_03240</name>
</gene>
<proteinExistence type="predicted"/>
<dbReference type="PANTHER" id="PTHR43479">
    <property type="entry name" value="ACREF/ENVCD OPERON REPRESSOR-RELATED"/>
    <property type="match status" value="1"/>
</dbReference>
<reference evidence="5" key="1">
    <citation type="journal article" date="2019" name="Int. J. Syst. Evol. Microbiol.">
        <title>The Global Catalogue of Microorganisms (GCM) 10K type strain sequencing project: providing services to taxonomists for standard genome sequencing and annotation.</title>
        <authorList>
            <consortium name="The Broad Institute Genomics Platform"/>
            <consortium name="The Broad Institute Genome Sequencing Center for Infectious Disease"/>
            <person name="Wu L."/>
            <person name="Ma J."/>
        </authorList>
    </citation>
    <scope>NUCLEOTIDE SEQUENCE [LARGE SCALE GENOMIC DNA]</scope>
    <source>
        <strain evidence="5">CCM 8905</strain>
    </source>
</reference>
<evidence type="ECO:0000313" key="5">
    <source>
        <dbReference type="Proteomes" id="UP001596254"/>
    </source>
</evidence>
<dbReference type="RefSeq" id="WP_125691022.1">
    <property type="nucleotide sequence ID" value="NZ_JBHSSK010000009.1"/>
</dbReference>
<feature type="domain" description="HTH tetR-type" evidence="3">
    <location>
        <begin position="8"/>
        <end position="68"/>
    </location>
</feature>
<dbReference type="PANTHER" id="PTHR43479:SF7">
    <property type="entry name" value="TETR-FAMILY TRANSCRIPTIONAL REGULATOR"/>
    <property type="match status" value="1"/>
</dbReference>
<dbReference type="InterPro" id="IPR001647">
    <property type="entry name" value="HTH_TetR"/>
</dbReference>
<evidence type="ECO:0000313" key="4">
    <source>
        <dbReference type="EMBL" id="MFC6206493.1"/>
    </source>
</evidence>
<evidence type="ECO:0000256" key="1">
    <source>
        <dbReference type="ARBA" id="ARBA00023125"/>
    </source>
</evidence>
<sequence length="186" mass="21542">MESNTQVLMTEARLQRAFIKLMAQEGFDRLTVQKLTRIAGINRGTFYLHYLDKFDLLAHYEGELVQQVTEIFQRYTKPVRVTDTSPTRDAFWQFFQYAYRQRALLITLLQSPASSLMTQTKAVINQVVGVPLTKKMPTDFAQELISQGILDFIIFWLTRPEVLAPRAAYTIFVQSRTLSPQQLLTE</sequence>
<dbReference type="InterPro" id="IPR009057">
    <property type="entry name" value="Homeodomain-like_sf"/>
</dbReference>
<name>A0ABW1SQK9_9LACO</name>
<accession>A0ABW1SQK9</accession>
<dbReference type="PROSITE" id="PS50977">
    <property type="entry name" value="HTH_TETR_2"/>
    <property type="match status" value="1"/>
</dbReference>
<evidence type="ECO:0000259" key="3">
    <source>
        <dbReference type="PROSITE" id="PS50977"/>
    </source>
</evidence>
<evidence type="ECO:0000256" key="2">
    <source>
        <dbReference type="PROSITE-ProRule" id="PRU00335"/>
    </source>
</evidence>
<feature type="DNA-binding region" description="H-T-H motif" evidence="2">
    <location>
        <begin position="31"/>
        <end position="50"/>
    </location>
</feature>
<protein>
    <submittedName>
        <fullName evidence="4">TetR/AcrR family transcriptional regulator</fullName>
    </submittedName>
</protein>
<dbReference type="InterPro" id="IPR050624">
    <property type="entry name" value="HTH-type_Tx_Regulator"/>
</dbReference>
<organism evidence="4 5">
    <name type="scientific">Levilactobacillus tongjiangensis</name>
    <dbReference type="NCBI Taxonomy" id="2486023"/>
    <lineage>
        <taxon>Bacteria</taxon>
        <taxon>Bacillati</taxon>
        <taxon>Bacillota</taxon>
        <taxon>Bacilli</taxon>
        <taxon>Lactobacillales</taxon>
        <taxon>Lactobacillaceae</taxon>
        <taxon>Levilactobacillus</taxon>
    </lineage>
</organism>
<dbReference type="Proteomes" id="UP001596254">
    <property type="component" value="Unassembled WGS sequence"/>
</dbReference>
<dbReference type="SUPFAM" id="SSF46689">
    <property type="entry name" value="Homeodomain-like"/>
    <property type="match status" value="1"/>
</dbReference>
<keyword evidence="5" id="KW-1185">Reference proteome</keyword>
<dbReference type="EMBL" id="JBHSSK010000009">
    <property type="protein sequence ID" value="MFC6206493.1"/>
    <property type="molecule type" value="Genomic_DNA"/>
</dbReference>
<dbReference type="Pfam" id="PF00440">
    <property type="entry name" value="TetR_N"/>
    <property type="match status" value="1"/>
</dbReference>
<keyword evidence="1 2" id="KW-0238">DNA-binding</keyword>